<dbReference type="GO" id="GO:0005524">
    <property type="term" value="F:ATP binding"/>
    <property type="evidence" value="ECO:0007669"/>
    <property type="project" value="UniProtKB-UniRule"/>
</dbReference>
<evidence type="ECO:0000259" key="24">
    <source>
        <dbReference type="Pfam" id="PF13087"/>
    </source>
</evidence>
<dbReference type="InterPro" id="IPR045055">
    <property type="entry name" value="DNA2/NAM7-like"/>
</dbReference>
<evidence type="ECO:0000256" key="7">
    <source>
        <dbReference type="ARBA" id="ARBA00022741"/>
    </source>
</evidence>
<dbReference type="EMBL" id="KQ257454">
    <property type="protein sequence ID" value="KND01336.1"/>
    <property type="molecule type" value="Genomic_DNA"/>
</dbReference>
<evidence type="ECO:0000256" key="17">
    <source>
        <dbReference type="ARBA" id="ARBA00023242"/>
    </source>
</evidence>
<feature type="region of interest" description="Disordered" evidence="21">
    <location>
        <begin position="392"/>
        <end position="476"/>
    </location>
</feature>
<keyword evidence="9 20" id="KW-0227">DNA damage</keyword>
<evidence type="ECO:0000256" key="3">
    <source>
        <dbReference type="ARBA" id="ARBA00022485"/>
    </source>
</evidence>
<comment type="similarity">
    <text evidence="2 20">Belongs to the DNA2/NAM7 helicase family.</text>
</comment>
<keyword evidence="6 20" id="KW-0479">Metal-binding</keyword>
<feature type="compositionally biased region" description="Polar residues" evidence="21">
    <location>
        <begin position="332"/>
        <end position="343"/>
    </location>
</feature>
<dbReference type="GO" id="GO:0017108">
    <property type="term" value="F:5'-flap endonuclease activity"/>
    <property type="evidence" value="ECO:0007669"/>
    <property type="project" value="UniProtKB-UniRule"/>
</dbReference>
<comment type="subcellular location">
    <subcellularLocation>
        <location evidence="20">Nucleus</location>
    </subcellularLocation>
    <subcellularLocation>
        <location evidence="20">Chromosome</location>
    </subcellularLocation>
</comment>
<keyword evidence="17 20" id="KW-0539">Nucleus</keyword>
<feature type="domain" description="DNA2/NAM7 helicase helicase" evidence="23">
    <location>
        <begin position="1282"/>
        <end position="1374"/>
    </location>
</feature>
<dbReference type="GO" id="GO:0046872">
    <property type="term" value="F:metal ion binding"/>
    <property type="evidence" value="ECO:0007669"/>
    <property type="project" value="UniProtKB-UniRule"/>
</dbReference>
<proteinExistence type="inferred from homology"/>
<dbReference type="PANTHER" id="PTHR10887">
    <property type="entry name" value="DNA2/NAM7 HELICASE FAMILY"/>
    <property type="match status" value="1"/>
</dbReference>
<dbReference type="GO" id="GO:0051539">
    <property type="term" value="F:4 iron, 4 sulfur cluster binding"/>
    <property type="evidence" value="ECO:0007669"/>
    <property type="project" value="UniProtKB-UniRule"/>
</dbReference>
<dbReference type="GO" id="GO:0033567">
    <property type="term" value="P:DNA replication, Okazaki fragment processing"/>
    <property type="evidence" value="ECO:0007669"/>
    <property type="project" value="UniProtKB-UniRule"/>
</dbReference>
<evidence type="ECO:0000256" key="21">
    <source>
        <dbReference type="SAM" id="MobiDB-lite"/>
    </source>
</evidence>
<feature type="compositionally biased region" description="Polar residues" evidence="21">
    <location>
        <begin position="280"/>
        <end position="297"/>
    </location>
</feature>
<evidence type="ECO:0000256" key="9">
    <source>
        <dbReference type="ARBA" id="ARBA00022763"/>
    </source>
</evidence>
<evidence type="ECO:0000256" key="12">
    <source>
        <dbReference type="ARBA" id="ARBA00022840"/>
    </source>
</evidence>
<feature type="compositionally biased region" description="Basic and acidic residues" evidence="21">
    <location>
        <begin position="190"/>
        <end position="202"/>
    </location>
</feature>
<keyword evidence="4 20" id="KW-0235">DNA replication</keyword>
<dbReference type="GO" id="GO:0006281">
    <property type="term" value="P:DNA repair"/>
    <property type="evidence" value="ECO:0007669"/>
    <property type="project" value="UniProtKB-KW"/>
</dbReference>
<sequence>MKKRSVAGKNENGSSAALPTKTINGTKRTSATAKAKPKPDGSLGIRRFLAPTAGIDGNSTKVKVDSAEKMIGDRENGSVEKPKRKPVGQTTKPPSARKALGERNVLSEEPGVNSRVTAESRGLLTSAASSVCPVSKRAQVVCDETSPVRPKPMAPRQLTPPSGTDAVASPRSVKHKDGLKKADSGFLDGPTEKPLSRKHAAEEAARAIEVPLLEQSPSSVSELPSLTQGSIKLKCDQEETVFWLASPPGDKLQAAEKDGGLVDPEAEVTYLVKMLKSEPNPLTKTPNSKSRNGQVSMDSDRSKSNNRRWLELAPSPTVEMTPRSRQAFKRSFSLSNIESSPSARISERKRQRKEKALHWTAADKPDGSPPVESRVALRDFIARCKSVFDDMRFDVPGSPSNNAASKSPGSGRRRPLERSISLPNIPSSGHDDLEPFLHQVSYSHNEHMQPKRGASPNRTTSTETIRSSVNGEQPELAVPSQIKEISTTVGKSATKLPQRKRKSLCSEDNKENIPPWEAASVAQLTERVSAERESGPRGRRRPVPVMSSNTKAGSGMVVHVEAVSAKSPDQSTLQHVKIRNRDVFTASSSTCQEKLESEEDYFCVVDDDDDMACSLALDAVMQEYCSHNQQITVNLPIAGDQASGSERGASDVCTPPAPPAMKSQGNQFRQKYMRFLVLEISWSEYGYAIGGCRSPEKILRLFDESTTTERYLHLREDWYSTDVNVGDYIHVLGAFDPAFNRCIADNEKSLVIVHPDTLVSATYVAESFDCLRKSILQARVRSFGEPTPPLVYGNLLHCLLQTCLVENDFSTRRINEEIDRLVRKSIEELYSIGETETVATAHLRESVSVLQQWASKFIGTTPKPDAVVQQHRNDKEQKMTVCISKVLDIEENIWSPMYGIKGNIDATVQLRVRQGSGPLKTLAAPFELKTGRNSKVVSHRAQTSLYTLMMSDRYDIDVASGILYYMKAGDMIQIPSLRDEVRGLIIARNAMASYLNSRGKLPPMIQRLHACQRCYALDNCLTYHKAIENGTADTSGLGSLFDKRTSHMTAAHIAFFDKWERLITMEEGDMQRMRKEIWTLLGTEREKLRRCFSQMRLLPDSPESAKDSPLSGPMRRQYRFSRAVSEPASEPPASLLNSHIAVGDPIVVSTEDGHYALAIGFVVDLRPDIVTVSVDRRLRGAPHRLHNFDESKNQDFEGIMEVRQPGFRKENNCPGGEPSQREDRTMYRIDKDEFASGMGLVRANLVALFKADGDAKRRRLIVDLEAPKFQHDVGGTALDQTLNMDQRHAVEKVMSALDYALILGMPGTGKTTTIAYIIQTLVKRGKTVLLTSYTHTAVDNVLLKLRDEGLDFLRLGNEQKIHSAIQPYTASYRSDINSVEDLEKFYMSKQIVATTCLGINHVLFTKRTFDYCIVDEASQLTLPVCLGPLRFADVFILVGDHYQLPPLVRNPEAKDTGLASSLFKILSEAHPEAVVNLEHQYRMNLDIMLLSNALIYNHRLRCGTPAVAHSALNVVKMKEGLDQLHAAGSPSPHAHANRSCQGANCWIRDIVEPRRRVVFVNTDEVPAPDSRPGDLVQNDIEAILVRQIVECLVACGVEETALGVISPYRSQLKVIGQFLKHRTNVAIHTVDKFQGSDKDCVVVSLVRSNPKQNVGDLLRDWRRINVAFTRAKKKLIIFGSKSTLQGTALFNEFLQIIDSSGWEIKLPPAAHTMHTFPSPDEVSASQKSRHTRSVVRGSPEQRAATAKNRIIAATKGKSGILRNVMNSCGLSRM</sequence>
<accession>A0A0L0HIQ2</accession>
<dbReference type="FunFam" id="3.90.320.10:FF:000001">
    <property type="entry name" value="DNA replication helicase Dna2"/>
    <property type="match status" value="1"/>
</dbReference>
<evidence type="ECO:0000256" key="10">
    <source>
        <dbReference type="ARBA" id="ARBA00022801"/>
    </source>
</evidence>
<keyword evidence="3 20" id="KW-0004">4Fe-4S</keyword>
<feature type="compositionally biased region" description="Polar residues" evidence="21">
    <location>
        <begin position="11"/>
        <end position="32"/>
    </location>
</feature>
<keyword evidence="5 20" id="KW-0540">Nuclease</keyword>
<evidence type="ECO:0000256" key="5">
    <source>
        <dbReference type="ARBA" id="ARBA00022722"/>
    </source>
</evidence>
<evidence type="ECO:0000259" key="23">
    <source>
        <dbReference type="Pfam" id="PF13086"/>
    </source>
</evidence>
<feature type="domain" description="DNA2/NAM7 helicase-like C-terminal" evidence="24">
    <location>
        <begin position="1459"/>
        <end position="1681"/>
    </location>
</feature>
<keyword evidence="8" id="KW-0255">Endonuclease</keyword>
<dbReference type="EC" id="3.1.-.-" evidence="20"/>
<evidence type="ECO:0000259" key="22">
    <source>
        <dbReference type="Pfam" id="PF08696"/>
    </source>
</evidence>
<feature type="region of interest" description="Disordered" evidence="21">
    <location>
        <begin position="277"/>
        <end position="371"/>
    </location>
</feature>
<reference evidence="25 26" key="1">
    <citation type="submission" date="2009-08" db="EMBL/GenBank/DDBJ databases">
        <title>The Genome Sequence of Spizellomyces punctatus strain DAOM BR117.</title>
        <authorList>
            <consortium name="The Broad Institute Genome Sequencing Platform"/>
            <person name="Russ C."/>
            <person name="Cuomo C."/>
            <person name="Shea T."/>
            <person name="Young S.K."/>
            <person name="Zeng Q."/>
            <person name="Koehrsen M."/>
            <person name="Haas B."/>
            <person name="Borodovsky M."/>
            <person name="Guigo R."/>
            <person name="Alvarado L."/>
            <person name="Berlin A."/>
            <person name="Bochicchio J."/>
            <person name="Borenstein D."/>
            <person name="Chapman S."/>
            <person name="Chen Z."/>
            <person name="Engels R."/>
            <person name="Freedman E."/>
            <person name="Gellesch M."/>
            <person name="Goldberg J."/>
            <person name="Griggs A."/>
            <person name="Gujja S."/>
            <person name="Heiman D."/>
            <person name="Hepburn T."/>
            <person name="Howarth C."/>
            <person name="Jen D."/>
            <person name="Larson L."/>
            <person name="Lewis B."/>
            <person name="Mehta T."/>
            <person name="Park D."/>
            <person name="Pearson M."/>
            <person name="Roberts A."/>
            <person name="Saif S."/>
            <person name="Shenoy N."/>
            <person name="Sisk P."/>
            <person name="Stolte C."/>
            <person name="Sykes S."/>
            <person name="Thomson T."/>
            <person name="Walk T."/>
            <person name="White J."/>
            <person name="Yandava C."/>
            <person name="Burger G."/>
            <person name="Gray M.W."/>
            <person name="Holland P.W.H."/>
            <person name="King N."/>
            <person name="Lang F.B.F."/>
            <person name="Roger A.J."/>
            <person name="Ruiz-Trillo I."/>
            <person name="Lander E."/>
            <person name="Nusbaum C."/>
        </authorList>
    </citation>
    <scope>NUCLEOTIDE SEQUENCE [LARGE SCALE GENOMIC DNA]</scope>
    <source>
        <strain evidence="25 26">DAOM BR117</strain>
    </source>
</reference>
<dbReference type="Proteomes" id="UP000053201">
    <property type="component" value="Unassembled WGS sequence"/>
</dbReference>
<evidence type="ECO:0000256" key="15">
    <source>
        <dbReference type="ARBA" id="ARBA00023125"/>
    </source>
</evidence>
<dbReference type="Pfam" id="PF13086">
    <property type="entry name" value="AAA_11"/>
    <property type="match status" value="2"/>
</dbReference>
<keyword evidence="10 20" id="KW-0378">Hydrolase</keyword>
<keyword evidence="20" id="KW-0158">Chromosome</keyword>
<evidence type="ECO:0000256" key="2">
    <source>
        <dbReference type="ARBA" id="ARBA00007913"/>
    </source>
</evidence>
<feature type="compositionally biased region" description="Basic and acidic residues" evidence="21">
    <location>
        <begin position="354"/>
        <end position="366"/>
    </location>
</feature>
<dbReference type="VEuPathDB" id="FungiDB:SPPG_03148"/>
<evidence type="ECO:0000256" key="14">
    <source>
        <dbReference type="ARBA" id="ARBA00023014"/>
    </source>
</evidence>
<keyword evidence="11 20" id="KW-0347">Helicase</keyword>
<dbReference type="Pfam" id="PF08696">
    <property type="entry name" value="Dna2"/>
    <property type="match status" value="1"/>
</dbReference>
<dbReference type="InterPro" id="IPR047187">
    <property type="entry name" value="SF1_C_Upf1"/>
</dbReference>
<dbReference type="InParanoid" id="A0A0L0HIQ2"/>
<feature type="compositionally biased region" description="Basic and acidic residues" evidence="21">
    <location>
        <begin position="62"/>
        <end position="81"/>
    </location>
</feature>
<evidence type="ECO:0000313" key="25">
    <source>
        <dbReference type="EMBL" id="KND01336.1"/>
    </source>
</evidence>
<keyword evidence="18 20" id="KW-0511">Multifunctional enzyme</keyword>
<dbReference type="FunCoup" id="A0A0L0HIQ2">
    <property type="interactions" value="344"/>
</dbReference>
<dbReference type="SUPFAM" id="SSF52540">
    <property type="entry name" value="P-loop containing nucleoside triphosphate hydrolases"/>
    <property type="match status" value="1"/>
</dbReference>
<feature type="region of interest" description="Disordered" evidence="21">
    <location>
        <begin position="1"/>
        <end position="118"/>
    </location>
</feature>
<dbReference type="eggNOG" id="KOG1805">
    <property type="taxonomic scope" value="Eukaryota"/>
</dbReference>
<gene>
    <name evidence="25" type="ORF">SPPG_03148</name>
</gene>
<evidence type="ECO:0000256" key="13">
    <source>
        <dbReference type="ARBA" id="ARBA00023004"/>
    </source>
</evidence>
<comment type="catalytic activity">
    <reaction evidence="19 20">
        <text>ATP + H2O = ADP + phosphate + H(+)</text>
        <dbReference type="Rhea" id="RHEA:13065"/>
        <dbReference type="ChEBI" id="CHEBI:15377"/>
        <dbReference type="ChEBI" id="CHEBI:15378"/>
        <dbReference type="ChEBI" id="CHEBI:30616"/>
        <dbReference type="ChEBI" id="CHEBI:43474"/>
        <dbReference type="ChEBI" id="CHEBI:456216"/>
        <dbReference type="EC" id="3.6.4.12"/>
    </reaction>
</comment>
<name>A0A0L0HIQ2_SPIPD</name>
<keyword evidence="7 20" id="KW-0547">Nucleotide-binding</keyword>
<dbReference type="EC" id="3.6.4.12" evidence="20"/>
<evidence type="ECO:0000256" key="4">
    <source>
        <dbReference type="ARBA" id="ARBA00022705"/>
    </source>
</evidence>
<organism evidence="25 26">
    <name type="scientific">Spizellomyces punctatus (strain DAOM BR117)</name>
    <dbReference type="NCBI Taxonomy" id="645134"/>
    <lineage>
        <taxon>Eukaryota</taxon>
        <taxon>Fungi</taxon>
        <taxon>Fungi incertae sedis</taxon>
        <taxon>Chytridiomycota</taxon>
        <taxon>Chytridiomycota incertae sedis</taxon>
        <taxon>Chytridiomycetes</taxon>
        <taxon>Spizellomycetales</taxon>
        <taxon>Spizellomycetaceae</taxon>
        <taxon>Spizellomyces</taxon>
    </lineage>
</organism>
<dbReference type="GO" id="GO:0017116">
    <property type="term" value="F:single-stranded DNA helicase activity"/>
    <property type="evidence" value="ECO:0007669"/>
    <property type="project" value="UniProtKB-UniRule"/>
</dbReference>
<evidence type="ECO:0000256" key="20">
    <source>
        <dbReference type="RuleBase" id="RU367041"/>
    </source>
</evidence>
<dbReference type="Gene3D" id="3.40.50.300">
    <property type="entry name" value="P-loop containing nucleotide triphosphate hydrolases"/>
    <property type="match status" value="2"/>
</dbReference>
<dbReference type="OrthoDB" id="6513042at2759"/>
<dbReference type="InterPro" id="IPR011604">
    <property type="entry name" value="PDDEXK-like_dom_sf"/>
</dbReference>
<evidence type="ECO:0000256" key="8">
    <source>
        <dbReference type="ARBA" id="ARBA00022759"/>
    </source>
</evidence>
<feature type="domain" description="DNA2/NAM7 helicase helicase" evidence="23">
    <location>
        <begin position="1383"/>
        <end position="1448"/>
    </location>
</feature>
<dbReference type="Pfam" id="PF13087">
    <property type="entry name" value="AAA_12"/>
    <property type="match status" value="1"/>
</dbReference>
<dbReference type="CDD" id="cd22318">
    <property type="entry name" value="DNA2_N-like"/>
    <property type="match status" value="1"/>
</dbReference>
<keyword evidence="26" id="KW-1185">Reference proteome</keyword>
<dbReference type="CDD" id="cd18041">
    <property type="entry name" value="DEXXQc_DNA2"/>
    <property type="match status" value="1"/>
</dbReference>
<evidence type="ECO:0000256" key="1">
    <source>
        <dbReference type="ARBA" id="ARBA00001966"/>
    </source>
</evidence>
<evidence type="ECO:0000256" key="19">
    <source>
        <dbReference type="ARBA" id="ARBA00047995"/>
    </source>
</evidence>
<dbReference type="InterPro" id="IPR041677">
    <property type="entry name" value="DNA2/NAM7_AAA_11"/>
</dbReference>
<dbReference type="GO" id="GO:0005737">
    <property type="term" value="C:cytoplasm"/>
    <property type="evidence" value="ECO:0007669"/>
    <property type="project" value="TreeGrafter"/>
</dbReference>
<dbReference type="InterPro" id="IPR026851">
    <property type="entry name" value="Dna2/JHS1_DEXXQ-box"/>
</dbReference>
<evidence type="ECO:0000256" key="6">
    <source>
        <dbReference type="ARBA" id="ARBA00022723"/>
    </source>
</evidence>
<dbReference type="GeneID" id="27686683"/>
<dbReference type="Gene3D" id="3.90.320.10">
    <property type="match status" value="1"/>
</dbReference>
<dbReference type="GO" id="GO:0016887">
    <property type="term" value="F:ATP hydrolysis activity"/>
    <property type="evidence" value="ECO:0007669"/>
    <property type="project" value="RHEA"/>
</dbReference>
<evidence type="ECO:0000313" key="26">
    <source>
        <dbReference type="Proteomes" id="UP000053201"/>
    </source>
</evidence>
<keyword evidence="13 20" id="KW-0408">Iron</keyword>
<feature type="region of interest" description="Disordered" evidence="21">
    <location>
        <begin position="490"/>
        <end position="551"/>
    </location>
</feature>
<protein>
    <recommendedName>
        <fullName evidence="20">DNA replication ATP-dependent helicase/nuclease</fullName>
        <ecNumber evidence="20">3.1.-.-</ecNumber>
        <ecNumber evidence="20">3.6.4.12</ecNumber>
    </recommendedName>
</protein>
<dbReference type="FunFam" id="3.40.50.300:FF:001170">
    <property type="entry name" value="DNA replication helicase Dna2"/>
    <property type="match status" value="1"/>
</dbReference>
<dbReference type="FunFam" id="3.40.50.300:FF:000789">
    <property type="entry name" value="DNA replication ATP-dependent helicase/nuclease DNA2"/>
    <property type="match status" value="1"/>
</dbReference>
<comment type="cofactor">
    <cofactor evidence="1">
        <name>[4Fe-4S] cluster</name>
        <dbReference type="ChEBI" id="CHEBI:49883"/>
    </cofactor>
</comment>
<dbReference type="GO" id="GO:0003677">
    <property type="term" value="F:DNA binding"/>
    <property type="evidence" value="ECO:0007669"/>
    <property type="project" value="UniProtKB-UniRule"/>
</dbReference>
<dbReference type="RefSeq" id="XP_016609375.1">
    <property type="nucleotide sequence ID" value="XM_016751424.1"/>
</dbReference>
<evidence type="ECO:0000256" key="11">
    <source>
        <dbReference type="ARBA" id="ARBA00022806"/>
    </source>
</evidence>
<dbReference type="InterPro" id="IPR027417">
    <property type="entry name" value="P-loop_NTPase"/>
</dbReference>
<keyword evidence="16 20" id="KW-0234">DNA repair</keyword>
<keyword evidence="12 20" id="KW-0067">ATP-binding</keyword>
<dbReference type="InterPro" id="IPR041679">
    <property type="entry name" value="DNA2/NAM7-like_C"/>
</dbReference>
<feature type="region of interest" description="Disordered" evidence="21">
    <location>
        <begin position="1715"/>
        <end position="1741"/>
    </location>
</feature>
<feature type="compositionally biased region" description="Polar residues" evidence="21">
    <location>
        <begin position="456"/>
        <end position="471"/>
    </location>
</feature>
<dbReference type="InterPro" id="IPR014808">
    <property type="entry name" value="DNA_replication_fac_Dna2_N"/>
</dbReference>
<dbReference type="PANTHER" id="PTHR10887:SF433">
    <property type="entry name" value="DNA REPLICATION ATP-DEPENDENT HELICASE_NUCLEASE DNA2"/>
    <property type="match status" value="1"/>
</dbReference>
<keyword evidence="14 20" id="KW-0411">Iron-sulfur</keyword>
<dbReference type="GO" id="GO:0005634">
    <property type="term" value="C:nucleus"/>
    <property type="evidence" value="ECO:0007669"/>
    <property type="project" value="UniProtKB-SubCell"/>
</dbReference>
<comment type="function">
    <text evidence="20">Key enzyme involved in DNA replication and DNA repair. Involved in Okazaki fragments processing by cleaving long flaps that escape FEN1: flaps that are longer than 27 nucleotides are coated by replication protein A complex (RPA), leading to recruit DNA2 which cleaves the flap until it is too short to bind RPA and becomes a substrate for FEN1. Also involved in 5'-end resection of DNA during double-strand break (DSB) repair by mediating the cleavage of 5'-ssDNA.</text>
</comment>
<dbReference type="GO" id="GO:0071932">
    <property type="term" value="P:replication fork reversal"/>
    <property type="evidence" value="ECO:0007669"/>
    <property type="project" value="TreeGrafter"/>
</dbReference>
<dbReference type="CDD" id="cd18808">
    <property type="entry name" value="SF1_C_Upf1"/>
    <property type="match status" value="1"/>
</dbReference>
<evidence type="ECO:0000256" key="18">
    <source>
        <dbReference type="ARBA" id="ARBA00023268"/>
    </source>
</evidence>
<feature type="domain" description="DNA replication factor Dna2 N-terminal" evidence="22">
    <location>
        <begin position="704"/>
        <end position="909"/>
    </location>
</feature>
<dbReference type="GO" id="GO:0005694">
    <property type="term" value="C:chromosome"/>
    <property type="evidence" value="ECO:0007669"/>
    <property type="project" value="UniProtKB-SubCell"/>
</dbReference>
<dbReference type="STRING" id="645134.A0A0L0HIQ2"/>
<feature type="compositionally biased region" description="Polar residues" evidence="21">
    <location>
        <begin position="398"/>
        <end position="408"/>
    </location>
</feature>
<feature type="region of interest" description="Disordered" evidence="21">
    <location>
        <begin position="143"/>
        <end position="202"/>
    </location>
</feature>
<evidence type="ECO:0000256" key="16">
    <source>
        <dbReference type="ARBA" id="ARBA00023204"/>
    </source>
</evidence>
<keyword evidence="15 20" id="KW-0238">DNA-binding</keyword>